<reference evidence="1 2" key="1">
    <citation type="submission" date="2015-10" db="EMBL/GenBank/DDBJ databases">
        <title>Genome sequencing of Penicillium freii.</title>
        <authorList>
            <person name="Nguyen H.D."/>
            <person name="Visagie C.M."/>
            <person name="Seifert K.A."/>
        </authorList>
    </citation>
    <scope>NUCLEOTIDE SEQUENCE [LARGE SCALE GENOMIC DNA]</scope>
    <source>
        <strain evidence="1 2">DAOM 242723</strain>
    </source>
</reference>
<dbReference type="AlphaFoldDB" id="A0A101MNT6"/>
<dbReference type="Proteomes" id="UP000055045">
    <property type="component" value="Unassembled WGS sequence"/>
</dbReference>
<organism evidence="1 2">
    <name type="scientific">Penicillium freii</name>
    <dbReference type="NCBI Taxonomy" id="48697"/>
    <lineage>
        <taxon>Eukaryota</taxon>
        <taxon>Fungi</taxon>
        <taxon>Dikarya</taxon>
        <taxon>Ascomycota</taxon>
        <taxon>Pezizomycotina</taxon>
        <taxon>Eurotiomycetes</taxon>
        <taxon>Eurotiomycetidae</taxon>
        <taxon>Eurotiales</taxon>
        <taxon>Aspergillaceae</taxon>
        <taxon>Penicillium</taxon>
    </lineage>
</organism>
<evidence type="ECO:0000313" key="1">
    <source>
        <dbReference type="EMBL" id="KUM63958.1"/>
    </source>
</evidence>
<comment type="caution">
    <text evidence="1">The sequence shown here is derived from an EMBL/GenBank/DDBJ whole genome shotgun (WGS) entry which is preliminary data.</text>
</comment>
<sequence>MGCSGKDIELKRDRKQIPLPKVKCGLFLSFCSLTSSTTQSINLTLHHALRRPPRRPLLTNIKKLSHSHRYYWLHQMYT</sequence>
<proteinExistence type="predicted"/>
<dbReference type="EMBL" id="LLXE01000060">
    <property type="protein sequence ID" value="KUM63958.1"/>
    <property type="molecule type" value="Genomic_DNA"/>
</dbReference>
<evidence type="ECO:0000313" key="2">
    <source>
        <dbReference type="Proteomes" id="UP000055045"/>
    </source>
</evidence>
<keyword evidence="2" id="KW-1185">Reference proteome</keyword>
<name>A0A101MNT6_PENFR</name>
<protein>
    <submittedName>
        <fullName evidence="1">Uncharacterized protein</fullName>
    </submittedName>
</protein>
<accession>A0A101MNT6</accession>
<gene>
    <name evidence="1" type="ORF">ACN42_g3163</name>
</gene>